<proteinExistence type="inferred from homology"/>
<feature type="transmembrane region" description="Helical" evidence="6">
    <location>
        <begin position="12"/>
        <end position="31"/>
    </location>
</feature>
<evidence type="ECO:0000313" key="8">
    <source>
        <dbReference type="EMBL" id="PJE66723.1"/>
    </source>
</evidence>
<evidence type="ECO:0000256" key="3">
    <source>
        <dbReference type="ARBA" id="ARBA00023002"/>
    </source>
</evidence>
<comment type="similarity">
    <text evidence="1">Belongs to the thioredoxin family. DsbA subfamily.</text>
</comment>
<keyword evidence="5" id="KW-0676">Redox-active center</keyword>
<dbReference type="SUPFAM" id="SSF52833">
    <property type="entry name" value="Thioredoxin-like"/>
    <property type="match status" value="1"/>
</dbReference>
<sequence>MNNEIKISFSGVLLVVLLIVGLVGTSGYFYGKNKVTNTVAPTVVPVAQQQPTKPTVNIDQVKALFNDQNLAFGNKDSKVLFVEFSDPSCPYCHAAAGKNGTLNKQMGAQFILKADGGSYVAPVPEMKKLVDAGKAGFVWIYANGHGNGEMATKALYCAKEKGKFWQAHDLLMTDAGYTLINTTVKNDKTQSGAIAQFLKGVVESNFMKLCLNGGKYDSRISSDMAIASQFGFSGTPSFFVNTTNFSGAYSYTDLQSVVDEAGK</sequence>
<accession>A0A2M8L1A5</accession>
<dbReference type="GO" id="GO:0016491">
    <property type="term" value="F:oxidoreductase activity"/>
    <property type="evidence" value="ECO:0007669"/>
    <property type="project" value="UniProtKB-KW"/>
</dbReference>
<keyword evidence="2" id="KW-0732">Signal</keyword>
<evidence type="ECO:0000256" key="1">
    <source>
        <dbReference type="ARBA" id="ARBA00005791"/>
    </source>
</evidence>
<keyword evidence="3" id="KW-0560">Oxidoreductase</keyword>
<dbReference type="PROSITE" id="PS51352">
    <property type="entry name" value="THIOREDOXIN_2"/>
    <property type="match status" value="1"/>
</dbReference>
<evidence type="ECO:0000256" key="6">
    <source>
        <dbReference type="SAM" id="Phobius"/>
    </source>
</evidence>
<gene>
    <name evidence="8" type="ORF">COU93_02735</name>
</gene>
<dbReference type="Gene3D" id="3.40.30.10">
    <property type="entry name" value="Glutaredoxin"/>
    <property type="match status" value="1"/>
</dbReference>
<keyword evidence="6" id="KW-0812">Transmembrane</keyword>
<dbReference type="InterPro" id="IPR036249">
    <property type="entry name" value="Thioredoxin-like_sf"/>
</dbReference>
<dbReference type="PANTHER" id="PTHR13887">
    <property type="entry name" value="GLUTATHIONE S-TRANSFERASE KAPPA"/>
    <property type="match status" value="1"/>
</dbReference>
<comment type="caution">
    <text evidence="8">The sequence shown here is derived from an EMBL/GenBank/DDBJ whole genome shotgun (WGS) entry which is preliminary data.</text>
</comment>
<dbReference type="InterPro" id="IPR013766">
    <property type="entry name" value="Thioredoxin_domain"/>
</dbReference>
<dbReference type="PANTHER" id="PTHR13887:SF14">
    <property type="entry name" value="DISULFIDE BOND FORMATION PROTEIN D"/>
    <property type="match status" value="1"/>
</dbReference>
<dbReference type="AlphaFoldDB" id="A0A2M8L1A5"/>
<dbReference type="Proteomes" id="UP000229766">
    <property type="component" value="Unassembled WGS sequence"/>
</dbReference>
<dbReference type="InterPro" id="IPR012336">
    <property type="entry name" value="Thioredoxin-like_fold"/>
</dbReference>
<keyword evidence="4" id="KW-1015">Disulfide bond</keyword>
<evidence type="ECO:0000313" key="9">
    <source>
        <dbReference type="Proteomes" id="UP000229766"/>
    </source>
</evidence>
<name>A0A2M8L1A5_9BACT</name>
<evidence type="ECO:0000256" key="4">
    <source>
        <dbReference type="ARBA" id="ARBA00023157"/>
    </source>
</evidence>
<dbReference type="EMBL" id="PFEI01000153">
    <property type="protein sequence ID" value="PJE66723.1"/>
    <property type="molecule type" value="Genomic_DNA"/>
</dbReference>
<dbReference type="Pfam" id="PF13462">
    <property type="entry name" value="Thioredoxin_4"/>
    <property type="match status" value="1"/>
</dbReference>
<keyword evidence="6" id="KW-1133">Transmembrane helix</keyword>
<organism evidence="8 9">
    <name type="scientific">Candidatus Shapirobacteria bacterium CG10_big_fil_rev_8_21_14_0_10_36_6</name>
    <dbReference type="NCBI Taxonomy" id="1974886"/>
    <lineage>
        <taxon>Bacteria</taxon>
        <taxon>Candidatus Shapironibacteriota</taxon>
    </lineage>
</organism>
<evidence type="ECO:0000256" key="2">
    <source>
        <dbReference type="ARBA" id="ARBA00022729"/>
    </source>
</evidence>
<reference evidence="9" key="1">
    <citation type="submission" date="2017-09" db="EMBL/GenBank/DDBJ databases">
        <title>Depth-based differentiation of microbial function through sediment-hosted aquifers and enrichment of novel symbionts in the deep terrestrial subsurface.</title>
        <authorList>
            <person name="Probst A.J."/>
            <person name="Ladd B."/>
            <person name="Jarett J.K."/>
            <person name="Geller-Mcgrath D.E."/>
            <person name="Sieber C.M.K."/>
            <person name="Emerson J.B."/>
            <person name="Anantharaman K."/>
            <person name="Thomas B.C."/>
            <person name="Malmstrom R."/>
            <person name="Stieglmeier M."/>
            <person name="Klingl A."/>
            <person name="Woyke T."/>
            <person name="Ryan C.M."/>
            <person name="Banfield J.F."/>
        </authorList>
    </citation>
    <scope>NUCLEOTIDE SEQUENCE [LARGE SCALE GENOMIC DNA]</scope>
</reference>
<feature type="domain" description="Thioredoxin" evidence="7">
    <location>
        <begin position="38"/>
        <end position="263"/>
    </location>
</feature>
<protein>
    <recommendedName>
        <fullName evidence="7">Thioredoxin domain-containing protein</fullName>
    </recommendedName>
</protein>
<keyword evidence="6" id="KW-0472">Membrane</keyword>
<evidence type="ECO:0000256" key="5">
    <source>
        <dbReference type="ARBA" id="ARBA00023284"/>
    </source>
</evidence>
<evidence type="ECO:0000259" key="7">
    <source>
        <dbReference type="PROSITE" id="PS51352"/>
    </source>
</evidence>